<reference evidence="2 3" key="1">
    <citation type="submission" date="2024-09" db="EMBL/GenBank/DDBJ databases">
        <authorList>
            <person name="Sun Q."/>
            <person name="Mori K."/>
        </authorList>
    </citation>
    <scope>NUCLEOTIDE SEQUENCE [LARGE SCALE GENOMIC DNA]</scope>
    <source>
        <strain evidence="2 3">CCM 8677</strain>
    </source>
</reference>
<feature type="domain" description="Endoribonuclease L-PSP/chorismate mutase-like" evidence="1">
    <location>
        <begin position="11"/>
        <end position="138"/>
    </location>
</feature>
<dbReference type="PANTHER" id="PTHR43760">
    <property type="entry name" value="ENDORIBONUCLEASE-RELATED"/>
    <property type="match status" value="1"/>
</dbReference>
<dbReference type="InterPro" id="IPR013813">
    <property type="entry name" value="Endoribo_LPSP/chorism_mut-like"/>
</dbReference>
<sequence>MNELVNKFEPESRLRELGIVLPPVSAPAGNYVSVVRTGNLVFSSGKAPAAMNGIVPKGKLGREYNSAEGYQLARLACLDLLASLAKELGSLKHIARFIELHGSLNTTADFEDHARVLDGASDLLVEIFGENGLHVRSVIGVHSLRNGVPLTLKATLEVY</sequence>
<proteinExistence type="predicted"/>
<keyword evidence="3" id="KW-1185">Reference proteome</keyword>
<accession>A0ABV6IF14</accession>
<protein>
    <submittedName>
        <fullName evidence="2">RidA family protein</fullName>
    </submittedName>
</protein>
<dbReference type="CDD" id="cd02199">
    <property type="entry name" value="YjgF_YER057c_UK114_like_1"/>
    <property type="match status" value="1"/>
</dbReference>
<dbReference type="Proteomes" id="UP001589844">
    <property type="component" value="Unassembled WGS sequence"/>
</dbReference>
<evidence type="ECO:0000313" key="3">
    <source>
        <dbReference type="Proteomes" id="UP001589844"/>
    </source>
</evidence>
<dbReference type="SUPFAM" id="SSF55298">
    <property type="entry name" value="YjgF-like"/>
    <property type="match status" value="1"/>
</dbReference>
<evidence type="ECO:0000313" key="2">
    <source>
        <dbReference type="EMBL" id="MFC0350416.1"/>
    </source>
</evidence>
<dbReference type="PANTHER" id="PTHR43760:SF1">
    <property type="entry name" value="ENDORIBONUCLEASE L-PSP_CHORISMATE MUTASE-LIKE DOMAIN-CONTAINING PROTEIN"/>
    <property type="match status" value="1"/>
</dbReference>
<name>A0ABV6IF14_9BURK</name>
<dbReference type="RefSeq" id="WP_390212696.1">
    <property type="nucleotide sequence ID" value="NZ_JBHLXJ010000013.1"/>
</dbReference>
<dbReference type="Gene3D" id="3.30.1330.40">
    <property type="entry name" value="RutC-like"/>
    <property type="match status" value="1"/>
</dbReference>
<evidence type="ECO:0000259" key="1">
    <source>
        <dbReference type="Pfam" id="PF14588"/>
    </source>
</evidence>
<dbReference type="EMBL" id="JBHLXJ010000013">
    <property type="protein sequence ID" value="MFC0350416.1"/>
    <property type="molecule type" value="Genomic_DNA"/>
</dbReference>
<gene>
    <name evidence="2" type="ORF">ACFFJH_11405</name>
</gene>
<dbReference type="Pfam" id="PF14588">
    <property type="entry name" value="YjgF_endoribonc"/>
    <property type="match status" value="1"/>
</dbReference>
<comment type="caution">
    <text evidence="2">The sequence shown here is derived from an EMBL/GenBank/DDBJ whole genome shotgun (WGS) entry which is preliminary data.</text>
</comment>
<organism evidence="2 3">
    <name type="scientific">Undibacterium danionis</name>
    <dbReference type="NCBI Taxonomy" id="1812100"/>
    <lineage>
        <taxon>Bacteria</taxon>
        <taxon>Pseudomonadati</taxon>
        <taxon>Pseudomonadota</taxon>
        <taxon>Betaproteobacteria</taxon>
        <taxon>Burkholderiales</taxon>
        <taxon>Oxalobacteraceae</taxon>
        <taxon>Undibacterium</taxon>
    </lineage>
</organism>
<dbReference type="InterPro" id="IPR035959">
    <property type="entry name" value="RutC-like_sf"/>
</dbReference>